<gene>
    <name evidence="1" type="ORF">PAC_01630</name>
</gene>
<protein>
    <recommendedName>
        <fullName evidence="3">SRR1-like domain-containing protein</fullName>
    </recommendedName>
</protein>
<dbReference type="Proteomes" id="UP000184330">
    <property type="component" value="Unassembled WGS sequence"/>
</dbReference>
<name>A0A1L7WG67_9HELO</name>
<sequence>MSTIYKPLESSPVSLLNAKPDVGIYHNRLDWRKLKLLSKEERNSQIVKRANIFAYDGGPKGISRFNFLNAVAAAKGLGDQKYQERPVPDIEFPIEEALKLFPRTHLDEYLVTNATQNRLQNFPDLATVQAAFKENEELFKKGILYGRLEILFRDLFKAKKIDKIVALGGGCLVVGSPPKTKATSRIHIQHGVLRLMRTIWKEVHPDAGADIPIYIQDLEYQELDLEVASSLNMQVVNGDLGHQVGWTLLDESTFLVDLRCTIPIVPMAFEFTRPAAFYSPFYLDAELYSDARYKRYSLVVKNNAGEKVVIPQPGVNELETIETLLKEYKEERVNLDDLDLSSVKGVDGIVYGADGYREKNGDTISHIGLFPTLYTRRDVVETPIVPGSSK</sequence>
<reference evidence="1 2" key="1">
    <citation type="submission" date="2016-03" db="EMBL/GenBank/DDBJ databases">
        <authorList>
            <person name="Ploux O."/>
        </authorList>
    </citation>
    <scope>NUCLEOTIDE SEQUENCE [LARGE SCALE GENOMIC DNA]</scope>
    <source>
        <strain evidence="1 2">UAMH 11012</strain>
    </source>
</reference>
<dbReference type="EMBL" id="FJOG01000002">
    <property type="protein sequence ID" value="CZR51753.1"/>
    <property type="molecule type" value="Genomic_DNA"/>
</dbReference>
<evidence type="ECO:0000313" key="2">
    <source>
        <dbReference type="Proteomes" id="UP000184330"/>
    </source>
</evidence>
<accession>A0A1L7WG67</accession>
<organism evidence="1 2">
    <name type="scientific">Phialocephala subalpina</name>
    <dbReference type="NCBI Taxonomy" id="576137"/>
    <lineage>
        <taxon>Eukaryota</taxon>
        <taxon>Fungi</taxon>
        <taxon>Dikarya</taxon>
        <taxon>Ascomycota</taxon>
        <taxon>Pezizomycotina</taxon>
        <taxon>Leotiomycetes</taxon>
        <taxon>Helotiales</taxon>
        <taxon>Mollisiaceae</taxon>
        <taxon>Phialocephala</taxon>
        <taxon>Phialocephala fortinii species complex</taxon>
    </lineage>
</organism>
<proteinExistence type="predicted"/>
<keyword evidence="2" id="KW-1185">Reference proteome</keyword>
<evidence type="ECO:0000313" key="1">
    <source>
        <dbReference type="EMBL" id="CZR51753.1"/>
    </source>
</evidence>
<dbReference type="AlphaFoldDB" id="A0A1L7WG67"/>
<evidence type="ECO:0008006" key="3">
    <source>
        <dbReference type="Google" id="ProtNLM"/>
    </source>
</evidence>
<dbReference type="OrthoDB" id="3556862at2759"/>